<accession>A0ACC1HTK4</accession>
<gene>
    <name evidence="1" type="ORF">EV182_005668</name>
</gene>
<protein>
    <submittedName>
        <fullName evidence="1">Uncharacterized protein</fullName>
    </submittedName>
</protein>
<organism evidence="1 2">
    <name type="scientific">Spiromyces aspiralis</name>
    <dbReference type="NCBI Taxonomy" id="68401"/>
    <lineage>
        <taxon>Eukaryota</taxon>
        <taxon>Fungi</taxon>
        <taxon>Fungi incertae sedis</taxon>
        <taxon>Zoopagomycota</taxon>
        <taxon>Kickxellomycotina</taxon>
        <taxon>Kickxellomycetes</taxon>
        <taxon>Kickxellales</taxon>
        <taxon>Kickxellaceae</taxon>
        <taxon>Spiromyces</taxon>
    </lineage>
</organism>
<dbReference type="EMBL" id="JAMZIH010002090">
    <property type="protein sequence ID" value="KAJ1677674.1"/>
    <property type="molecule type" value="Genomic_DNA"/>
</dbReference>
<comment type="caution">
    <text evidence="1">The sequence shown here is derived from an EMBL/GenBank/DDBJ whole genome shotgun (WGS) entry which is preliminary data.</text>
</comment>
<proteinExistence type="predicted"/>
<dbReference type="Proteomes" id="UP001145114">
    <property type="component" value="Unassembled WGS sequence"/>
</dbReference>
<reference evidence="1" key="1">
    <citation type="submission" date="2022-06" db="EMBL/GenBank/DDBJ databases">
        <title>Phylogenomic reconstructions and comparative analyses of Kickxellomycotina fungi.</title>
        <authorList>
            <person name="Reynolds N.K."/>
            <person name="Stajich J.E."/>
            <person name="Barry K."/>
            <person name="Grigoriev I.V."/>
            <person name="Crous P."/>
            <person name="Smith M.E."/>
        </authorList>
    </citation>
    <scope>NUCLEOTIDE SEQUENCE</scope>
    <source>
        <strain evidence="1">RSA 2271</strain>
    </source>
</reference>
<evidence type="ECO:0000313" key="1">
    <source>
        <dbReference type="EMBL" id="KAJ1677674.1"/>
    </source>
</evidence>
<sequence>MDTQRYNQVLRATGLDIDISTFRNGDQTVIGENAKMLSGGQKQRLALARAVYSPASILLLDDCLSAVDPKTAQLLLQYCISPMSELSRGRTVVLVTHSLVMCFPFTDWLIKMMDGKIEAQGTLRELAEQGILEVNTPELIVRRVVSIGGHDGAPPDFALPPPELEFDHEAKTKPFTSPASSSPATSRPSSALYTSKSTGAQGPTILLETEPDSSTKAQGDVTGTEFGNLGGGMVGGYKQEAHRKMNSFVLVGTQLAKDLDWFINATGGYWFIAVYIIVLVIASGMHSLYMFTETLTPTVQAQAQLNSAPQAQAATTNYIARLKCRVQGIIDQEDLGLGMLIAIRFVVTLVHLASNAAHSILREWATYRAEQKISHDVVDRLIHASPDVLDHTPTVDLYRNFDNDLYKLADSFISSLSTMFTAIAEVVTLVLVL</sequence>
<evidence type="ECO:0000313" key="2">
    <source>
        <dbReference type="Proteomes" id="UP001145114"/>
    </source>
</evidence>
<name>A0ACC1HTK4_9FUNG</name>
<keyword evidence="2" id="KW-1185">Reference proteome</keyword>
<feature type="non-terminal residue" evidence="1">
    <location>
        <position position="433"/>
    </location>
</feature>